<dbReference type="PANTHER" id="PTHR43785">
    <property type="entry name" value="GAMMA-GLUTAMYLPUTRESCINE SYNTHETASE"/>
    <property type="match status" value="1"/>
</dbReference>
<evidence type="ECO:0000259" key="19">
    <source>
        <dbReference type="PROSITE" id="PS51986"/>
    </source>
</evidence>
<dbReference type="NCBIfam" id="TIGR00653">
    <property type="entry name" value="GlnA"/>
    <property type="match status" value="1"/>
</dbReference>
<evidence type="ECO:0000256" key="8">
    <source>
        <dbReference type="ARBA" id="ARBA00022741"/>
    </source>
</evidence>
<keyword evidence="5" id="KW-0963">Cytoplasm</keyword>
<dbReference type="InterPro" id="IPR004809">
    <property type="entry name" value="Gln_synth_I"/>
</dbReference>
<feature type="binding site" evidence="12">
    <location>
        <begin position="241"/>
        <end position="242"/>
    </location>
    <ligand>
        <name>L-glutamate</name>
        <dbReference type="ChEBI" id="CHEBI:29985"/>
    </ligand>
</feature>
<evidence type="ECO:0000256" key="9">
    <source>
        <dbReference type="ARBA" id="ARBA00022840"/>
    </source>
</evidence>
<dbReference type="SMART" id="SM01230">
    <property type="entry name" value="Gln-synt_C"/>
    <property type="match status" value="1"/>
</dbReference>
<protein>
    <recommendedName>
        <fullName evidence="4 18">Glutamine synthetase</fullName>
        <ecNumber evidence="3 18">6.3.1.2</ecNumber>
    </recommendedName>
</protein>
<feature type="binding site" evidence="13">
    <location>
        <position position="317"/>
    </location>
    <ligand>
        <name>ATP</name>
        <dbReference type="ChEBI" id="CHEBI:30616"/>
    </ligand>
</feature>
<keyword evidence="22" id="KW-1185">Reference proteome</keyword>
<feature type="binding site" evidence="14">
    <location>
        <position position="246"/>
    </location>
    <ligand>
        <name>Mg(2+)</name>
        <dbReference type="ChEBI" id="CHEBI:18420"/>
        <label>1</label>
    </ligand>
</feature>
<comment type="cofactor">
    <cofactor evidence="14">
        <name>Mg(2+)</name>
        <dbReference type="ChEBI" id="CHEBI:18420"/>
    </cofactor>
    <text evidence="14">Binds 2 Mg(2+) ions per subunit.</text>
</comment>
<evidence type="ECO:0000256" key="6">
    <source>
        <dbReference type="ARBA" id="ARBA00022598"/>
    </source>
</evidence>
<dbReference type="Gene3D" id="3.30.590.10">
    <property type="entry name" value="Glutamine synthetase/guanido kinase, catalytic domain"/>
    <property type="match status" value="1"/>
</dbReference>
<keyword evidence="6 18" id="KW-0436">Ligase</keyword>
<evidence type="ECO:0000256" key="18">
    <source>
        <dbReference type="RuleBase" id="RU004356"/>
    </source>
</evidence>
<evidence type="ECO:0000256" key="2">
    <source>
        <dbReference type="ARBA" id="ARBA00009897"/>
    </source>
</evidence>
<dbReference type="PROSITE" id="PS51986">
    <property type="entry name" value="GS_BETA_GRASP"/>
    <property type="match status" value="1"/>
</dbReference>
<dbReference type="InterPro" id="IPR027303">
    <property type="entry name" value="Gln_synth_gly_rich_site"/>
</dbReference>
<feature type="binding site" evidence="12">
    <location>
        <position position="317"/>
    </location>
    <ligand>
        <name>L-glutamate</name>
        <dbReference type="ChEBI" id="CHEBI:29985"/>
    </ligand>
</feature>
<feature type="binding site" evidence="13">
    <location>
        <position position="185"/>
    </location>
    <ligand>
        <name>ATP</name>
        <dbReference type="ChEBI" id="CHEBI:30616"/>
    </ligand>
</feature>
<accession>A0A1M6X8X8</accession>
<evidence type="ECO:0000256" key="17">
    <source>
        <dbReference type="RuleBase" id="RU000384"/>
    </source>
</evidence>
<feature type="binding site" evidence="13">
    <location>
        <begin position="200"/>
        <end position="202"/>
    </location>
    <ligand>
        <name>ATP</name>
        <dbReference type="ChEBI" id="CHEBI:30616"/>
    </ligand>
</feature>
<feature type="binding site" evidence="12">
    <location>
        <position position="336"/>
    </location>
    <ligand>
        <name>L-glutamate</name>
        <dbReference type="ChEBI" id="CHEBI:29985"/>
    </ligand>
</feature>
<sequence length="445" mass="50263">MRKERTKEEILALAEEMNVRYVRLQFTDLLGIIKNVEIPVDQLAKALDNKIMFDGSSIEGFVRIEESDMYLVPDRSTWLVFPWDSSQGKVARLICDIYLPGGQAFEGDPRIVLKRVMERAHQAGFSAFNVGPEPEFFLFKLDAEGRPTQEVNDEGGYFDWAPLDLGENCRREIVLTLEAMGFEIEASHHEVAPGQHEIDFKYADALEAADNIATFRLVVKTIARQYGLHATFMPKPVYGINGSGMHCHQSLFRNQQNAFYDETDELGLSEIAKHYLAGLMQHAQAFTAICNPTVNSYKRLVPGYEAPSYVAWSAKNRSPLVRVPAARGSSTRIELRSPDPSCNPYLALAVMLASGLDGIEKKLPLALPVNRNIYIMTEEEKIAAGIQSLPGSLGEAIEVLAKDSVLREALGDHVFHHFIEAKRIEWSMYRMQVTEWEREQYLLNY</sequence>
<evidence type="ECO:0000256" key="11">
    <source>
        <dbReference type="ARBA" id="ARBA00049436"/>
    </source>
</evidence>
<evidence type="ECO:0000256" key="1">
    <source>
        <dbReference type="ARBA" id="ARBA00004496"/>
    </source>
</evidence>
<evidence type="ECO:0000256" key="12">
    <source>
        <dbReference type="PIRSR" id="PIRSR604809-1"/>
    </source>
</evidence>
<comment type="similarity">
    <text evidence="2 16 17">Belongs to the glutamine synthetase family.</text>
</comment>
<dbReference type="PROSITE" id="PS00181">
    <property type="entry name" value="GLNA_ATP"/>
    <property type="match status" value="1"/>
</dbReference>
<dbReference type="PANTHER" id="PTHR43785:SF12">
    <property type="entry name" value="TYPE-1 GLUTAMINE SYNTHETASE 2"/>
    <property type="match status" value="1"/>
</dbReference>
<keyword evidence="10 14" id="KW-0460">Magnesium</keyword>
<keyword evidence="15" id="KW-0597">Phosphoprotein</keyword>
<dbReference type="GO" id="GO:0006542">
    <property type="term" value="P:glutamine biosynthetic process"/>
    <property type="evidence" value="ECO:0007669"/>
    <property type="project" value="InterPro"/>
</dbReference>
<evidence type="ECO:0000256" key="4">
    <source>
        <dbReference type="ARBA" id="ARBA00021364"/>
    </source>
</evidence>
<feature type="binding site" evidence="14">
    <location>
        <position position="334"/>
    </location>
    <ligand>
        <name>Mg(2+)</name>
        <dbReference type="ChEBI" id="CHEBI:18420"/>
        <label>1</label>
    </ligand>
</feature>
<dbReference type="InterPro" id="IPR008147">
    <property type="entry name" value="Gln_synt_N"/>
</dbReference>
<dbReference type="Proteomes" id="UP000184016">
    <property type="component" value="Unassembled WGS sequence"/>
</dbReference>
<comment type="catalytic activity">
    <reaction evidence="11 18">
        <text>L-glutamate + NH4(+) + ATP = L-glutamine + ADP + phosphate + H(+)</text>
        <dbReference type="Rhea" id="RHEA:16169"/>
        <dbReference type="ChEBI" id="CHEBI:15378"/>
        <dbReference type="ChEBI" id="CHEBI:28938"/>
        <dbReference type="ChEBI" id="CHEBI:29985"/>
        <dbReference type="ChEBI" id="CHEBI:30616"/>
        <dbReference type="ChEBI" id="CHEBI:43474"/>
        <dbReference type="ChEBI" id="CHEBI:58359"/>
        <dbReference type="ChEBI" id="CHEBI:456216"/>
        <dbReference type="EC" id="6.3.1.2"/>
    </reaction>
</comment>
<dbReference type="PROSITE" id="PS00180">
    <property type="entry name" value="GLNA_1"/>
    <property type="match status" value="1"/>
</dbReference>
<dbReference type="Pfam" id="PF00120">
    <property type="entry name" value="Gln-synt_C"/>
    <property type="match status" value="1"/>
</dbReference>
<name>A0A1M6X8X8_9BACL</name>
<dbReference type="Gene3D" id="3.10.20.70">
    <property type="entry name" value="Glutamine synthetase, N-terminal domain"/>
    <property type="match status" value="1"/>
</dbReference>
<dbReference type="PROSITE" id="PS51987">
    <property type="entry name" value="GS_CATALYTIC"/>
    <property type="match status" value="1"/>
</dbReference>
<evidence type="ECO:0000256" key="10">
    <source>
        <dbReference type="ARBA" id="ARBA00022842"/>
    </source>
</evidence>
<evidence type="ECO:0000256" key="7">
    <source>
        <dbReference type="ARBA" id="ARBA00022723"/>
    </source>
</evidence>
<dbReference type="OrthoDB" id="9807095at2"/>
<evidence type="ECO:0000256" key="15">
    <source>
        <dbReference type="PIRSR" id="PIRSR604809-50"/>
    </source>
</evidence>
<dbReference type="InterPro" id="IPR008146">
    <property type="entry name" value="Gln_synth_cat_dom"/>
</dbReference>
<feature type="binding site" evidence="14">
    <location>
        <position position="197"/>
    </location>
    <ligand>
        <name>Mg(2+)</name>
        <dbReference type="ChEBI" id="CHEBI:18420"/>
        <label>1</label>
    </ligand>
</feature>
<evidence type="ECO:0000256" key="14">
    <source>
        <dbReference type="PIRSR" id="PIRSR604809-3"/>
    </source>
</evidence>
<dbReference type="Pfam" id="PF03951">
    <property type="entry name" value="Gln-synt_N"/>
    <property type="match status" value="1"/>
</dbReference>
<feature type="binding site" evidence="14">
    <location>
        <position position="133"/>
    </location>
    <ligand>
        <name>Mg(2+)</name>
        <dbReference type="ChEBI" id="CHEBI:18420"/>
        <label>1</label>
    </ligand>
</feature>
<evidence type="ECO:0000313" key="22">
    <source>
        <dbReference type="Proteomes" id="UP000184016"/>
    </source>
</evidence>
<feature type="binding site" evidence="12">
    <location>
        <position position="299"/>
    </location>
    <ligand>
        <name>L-glutamate</name>
        <dbReference type="ChEBI" id="CHEBI:29985"/>
    </ligand>
</feature>
<dbReference type="EMBL" id="FRAF01000032">
    <property type="protein sequence ID" value="SHL02235.1"/>
    <property type="molecule type" value="Genomic_DNA"/>
</dbReference>
<reference evidence="22" key="1">
    <citation type="submission" date="2016-11" db="EMBL/GenBank/DDBJ databases">
        <authorList>
            <person name="Varghese N."/>
            <person name="Submissions S."/>
        </authorList>
    </citation>
    <scope>NUCLEOTIDE SEQUENCE [LARGE SCALE GENOMIC DNA]</scope>
    <source>
        <strain evidence="22">USBA-503</strain>
    </source>
</reference>
<evidence type="ECO:0000256" key="5">
    <source>
        <dbReference type="ARBA" id="ARBA00022490"/>
    </source>
</evidence>
<feature type="binding site" evidence="13">
    <location>
        <begin position="248"/>
        <end position="250"/>
    </location>
    <ligand>
        <name>ATP</name>
        <dbReference type="ChEBI" id="CHEBI:30616"/>
    </ligand>
</feature>
<evidence type="ECO:0000259" key="20">
    <source>
        <dbReference type="PROSITE" id="PS51987"/>
    </source>
</evidence>
<dbReference type="GO" id="GO:0005737">
    <property type="term" value="C:cytoplasm"/>
    <property type="evidence" value="ECO:0007669"/>
    <property type="project" value="UniProtKB-SubCell"/>
</dbReference>
<feature type="domain" description="GS beta-grasp" evidence="19">
    <location>
        <begin position="17"/>
        <end position="102"/>
    </location>
</feature>
<dbReference type="SUPFAM" id="SSF54368">
    <property type="entry name" value="Glutamine synthetase, N-terminal domain"/>
    <property type="match status" value="1"/>
</dbReference>
<evidence type="ECO:0000256" key="3">
    <source>
        <dbReference type="ARBA" id="ARBA00012937"/>
    </source>
</evidence>
<evidence type="ECO:0000313" key="21">
    <source>
        <dbReference type="EMBL" id="SHL02235.1"/>
    </source>
</evidence>
<dbReference type="InterPro" id="IPR014746">
    <property type="entry name" value="Gln_synth/guanido_kin_cat_dom"/>
</dbReference>
<comment type="subcellular location">
    <subcellularLocation>
        <location evidence="1">Cytoplasm</location>
    </subcellularLocation>
</comment>
<keyword evidence="8 13" id="KW-0547">Nucleotide-binding</keyword>
<feature type="domain" description="GS catalytic" evidence="20">
    <location>
        <begin position="109"/>
        <end position="445"/>
    </location>
</feature>
<evidence type="ECO:0000256" key="16">
    <source>
        <dbReference type="PROSITE-ProRule" id="PRU01330"/>
    </source>
</evidence>
<dbReference type="GO" id="GO:0046872">
    <property type="term" value="F:metal ion binding"/>
    <property type="evidence" value="ECO:0007669"/>
    <property type="project" value="UniProtKB-KW"/>
</dbReference>
<feature type="binding site" evidence="12">
    <location>
        <position position="305"/>
    </location>
    <ligand>
        <name>L-glutamate</name>
        <dbReference type="ChEBI" id="CHEBI:29985"/>
    </ligand>
</feature>
<keyword evidence="7 14" id="KW-0479">Metal-binding</keyword>
<gene>
    <name evidence="21" type="ORF">SAMN05443507_13237</name>
</gene>
<proteinExistence type="inferred from homology"/>
<feature type="modified residue" description="O-AMP-tyrosine" evidence="15">
    <location>
        <position position="374"/>
    </location>
</feature>
<dbReference type="RefSeq" id="WP_072875221.1">
    <property type="nucleotide sequence ID" value="NZ_FRAF01000032.1"/>
</dbReference>
<dbReference type="FunFam" id="3.10.20.70:FF:000005">
    <property type="entry name" value="Glutamine synthetase"/>
    <property type="match status" value="1"/>
</dbReference>
<feature type="binding site" evidence="14">
    <location>
        <position position="190"/>
    </location>
    <ligand>
        <name>Mg(2+)</name>
        <dbReference type="ChEBI" id="CHEBI:18420"/>
        <label>1</label>
    </ligand>
</feature>
<dbReference type="GO" id="GO:0004356">
    <property type="term" value="F:glutamine synthetase activity"/>
    <property type="evidence" value="ECO:0007669"/>
    <property type="project" value="UniProtKB-EC"/>
</dbReference>
<organism evidence="21 22">
    <name type="scientific">Alicyclobacillus tolerans</name>
    <dbReference type="NCBI Taxonomy" id="90970"/>
    <lineage>
        <taxon>Bacteria</taxon>
        <taxon>Bacillati</taxon>
        <taxon>Bacillota</taxon>
        <taxon>Bacilli</taxon>
        <taxon>Bacillales</taxon>
        <taxon>Alicyclobacillaceae</taxon>
        <taxon>Alicyclobacillus</taxon>
    </lineage>
</organism>
<dbReference type="InterPro" id="IPR036651">
    <property type="entry name" value="Gln_synt_N_sf"/>
</dbReference>
<dbReference type="STRING" id="1830138.SAMN05443507_13237"/>
<feature type="binding site" evidence="14">
    <location>
        <position position="135"/>
    </location>
    <ligand>
        <name>Mg(2+)</name>
        <dbReference type="ChEBI" id="CHEBI:18420"/>
        <label>2</label>
    </ligand>
</feature>
<dbReference type="AlphaFoldDB" id="A0A1M6X8X8"/>
<dbReference type="SUPFAM" id="SSF55931">
    <property type="entry name" value="Glutamine synthetase/guanido kinase"/>
    <property type="match status" value="1"/>
</dbReference>
<evidence type="ECO:0000256" key="13">
    <source>
        <dbReference type="PIRSR" id="PIRSR604809-2"/>
    </source>
</evidence>
<dbReference type="FunFam" id="3.30.590.10:FF:000003">
    <property type="entry name" value="Glutamine synthetase 2"/>
    <property type="match status" value="1"/>
</dbReference>
<dbReference type="InterPro" id="IPR027302">
    <property type="entry name" value="Gln_synth_N_conserv_site"/>
</dbReference>
<dbReference type="GO" id="GO:0005524">
    <property type="term" value="F:ATP binding"/>
    <property type="evidence" value="ECO:0007669"/>
    <property type="project" value="UniProtKB-KW"/>
</dbReference>
<dbReference type="EC" id="6.3.1.2" evidence="3 18"/>
<keyword evidence="9 13" id="KW-0067">ATP-binding</keyword>